<dbReference type="GO" id="GO:0032839">
    <property type="term" value="C:dendrite cytoplasm"/>
    <property type="evidence" value="ECO:0007669"/>
    <property type="project" value="GOC"/>
</dbReference>
<organism evidence="6 7">
    <name type="scientific">Macrostomum lignano</name>
    <dbReference type="NCBI Taxonomy" id="282301"/>
    <lineage>
        <taxon>Eukaryota</taxon>
        <taxon>Metazoa</taxon>
        <taxon>Spiralia</taxon>
        <taxon>Lophotrochozoa</taxon>
        <taxon>Platyhelminthes</taxon>
        <taxon>Rhabditophora</taxon>
        <taxon>Macrostomorpha</taxon>
        <taxon>Macrostomida</taxon>
        <taxon>Macrostomidae</taxon>
        <taxon>Macrostomum</taxon>
    </lineage>
</organism>
<dbReference type="PANTHER" id="PTHR46054:SF3">
    <property type="entry name" value="MATERNAL EFFECT PROTEIN STAUFEN"/>
    <property type="match status" value="1"/>
</dbReference>
<dbReference type="GO" id="GO:0098964">
    <property type="term" value="P:anterograde dendritic transport of messenger ribonucleoprotein complex"/>
    <property type="evidence" value="ECO:0007669"/>
    <property type="project" value="TreeGrafter"/>
</dbReference>
<evidence type="ECO:0000313" key="6">
    <source>
        <dbReference type="Proteomes" id="UP000095280"/>
    </source>
</evidence>
<dbReference type="InterPro" id="IPR014720">
    <property type="entry name" value="dsRBD_dom"/>
</dbReference>
<dbReference type="WBParaSite" id="maker-uti_cns_0001496-snap-gene-0.10-mRNA-1">
    <property type="protein sequence ID" value="maker-uti_cns_0001496-snap-gene-0.10-mRNA-1"/>
    <property type="gene ID" value="maker-uti_cns_0001496-snap-gene-0.10"/>
</dbReference>
<feature type="domain" description="DRBM" evidence="5">
    <location>
        <begin position="344"/>
        <end position="414"/>
    </location>
</feature>
<evidence type="ECO:0000256" key="3">
    <source>
        <dbReference type="PROSITE-ProRule" id="PRU00266"/>
    </source>
</evidence>
<reference evidence="7" key="1">
    <citation type="submission" date="2016-11" db="UniProtKB">
        <authorList>
            <consortium name="WormBaseParasite"/>
        </authorList>
    </citation>
    <scope>IDENTIFICATION</scope>
</reference>
<dbReference type="GO" id="GO:0007281">
    <property type="term" value="P:germ cell development"/>
    <property type="evidence" value="ECO:0007669"/>
    <property type="project" value="TreeGrafter"/>
</dbReference>
<dbReference type="Pfam" id="PF16482">
    <property type="entry name" value="Staufen_C"/>
    <property type="match status" value="1"/>
</dbReference>
<proteinExistence type="predicted"/>
<dbReference type="GO" id="GO:0003725">
    <property type="term" value="F:double-stranded RNA binding"/>
    <property type="evidence" value="ECO:0007669"/>
    <property type="project" value="TreeGrafter"/>
</dbReference>
<dbReference type="GO" id="GO:0005886">
    <property type="term" value="C:plasma membrane"/>
    <property type="evidence" value="ECO:0007669"/>
    <property type="project" value="TreeGrafter"/>
</dbReference>
<dbReference type="CDD" id="cd19860">
    <property type="entry name" value="DSRM_STAU_rpt4"/>
    <property type="match status" value="1"/>
</dbReference>
<keyword evidence="2 3" id="KW-0694">RNA-binding</keyword>
<feature type="region of interest" description="Disordered" evidence="4">
    <location>
        <begin position="440"/>
        <end position="474"/>
    </location>
</feature>
<dbReference type="InterPro" id="IPR051740">
    <property type="entry name" value="DRBM-containing_protein"/>
</dbReference>
<sequence>LQALAGGQLGHQSSCMNRHPASTAYSPVHYPGVASAYVQPELTSNPVVGQGLGFDYGPVSSSAGYPFSSAGYLVSSAGYTIAVSSSAGYPISSAYNLSTLWPIATSQPQPPISSAAASVAVSAALYYSGIVASSGAPSPMSAPAMHSQFVRQQQQHLIPESSVYRSLPLSSNSSVIVSSNTSSHANNNYPRLSYAMAGPATTQQYQVSYTANNPRMYAAFPPPTSQGFRQAAIRTEEDDSMPNGGGPVGKPKTPMAQLNDIAKHNRVSAQYILVDEQGPAHKKTFFIKLRLGTEEYQASGLSIKKAQHSAAERALEATGYARPTLRDLRELAKRRRELRALGPPPTHELDALARRLGETVRYESLVAAASDHPAAAGLVSVRLTVGDRQFTADGPSLHFARQNAAVNALRLLKQLSSSESASKAEEQQQQHQCQKPLATVANGNNSDAECDGVGGHADEDVDNNSERPPANKSDVSLLYEVANKRRWQVEFYLETENGPAHMKTFRYTCRVDDLVCQAEGKSKMTAKKTCATKMLELVRDKLGEEAYNQTVAMKSKSYYAKAFDSKKKTKNVIKEQKADPQYGNQVNPISRLIQITQARKQKDPVYSLSLDRPTIGYSRHREYHIDCVLPSTGERTQGVGPNKKLAKRVAAEAMLELMGYRRIEPAVPRKSALKSGLARAAHQSQSASPAADSANAASDSAAVAAASAAVAAAAAATSQTPSKKVIIASARGTLGGESLPPLPDHTDLPIETLGLIAHELLTEGQSLTAETINPGAACLRGRHRPKAQLLYLCEAAGCSVEFADSARQQEHGRTVYSSRVLVGVQGRLPDLCAESDSVERAHDAAASLALEKLAELSLNSTMQQPQVAAANELNECGPASVPAV</sequence>
<dbReference type="Proteomes" id="UP000095280">
    <property type="component" value="Unplaced"/>
</dbReference>
<feature type="domain" description="DRBM" evidence="5">
    <location>
        <begin position="587"/>
        <end position="660"/>
    </location>
</feature>
<dbReference type="CDD" id="cd19857">
    <property type="entry name" value="DSRM_STAU_rpt1"/>
    <property type="match status" value="1"/>
</dbReference>
<feature type="domain" description="DRBM" evidence="5">
    <location>
        <begin position="253"/>
        <end position="320"/>
    </location>
</feature>
<keyword evidence="1" id="KW-0677">Repeat</keyword>
<feature type="domain" description="DRBM" evidence="5">
    <location>
        <begin position="473"/>
        <end position="540"/>
    </location>
</feature>
<dbReference type="SMART" id="SM00358">
    <property type="entry name" value="DSRM"/>
    <property type="match status" value="5"/>
</dbReference>
<dbReference type="GO" id="GO:0003729">
    <property type="term" value="F:mRNA binding"/>
    <property type="evidence" value="ECO:0007669"/>
    <property type="project" value="TreeGrafter"/>
</dbReference>
<dbReference type="PROSITE" id="PS50137">
    <property type="entry name" value="DS_RBD"/>
    <property type="match status" value="4"/>
</dbReference>
<dbReference type="GO" id="GO:0043025">
    <property type="term" value="C:neuronal cell body"/>
    <property type="evidence" value="ECO:0007669"/>
    <property type="project" value="TreeGrafter"/>
</dbReference>
<dbReference type="InterPro" id="IPR032478">
    <property type="entry name" value="Staufen_C"/>
</dbReference>
<evidence type="ECO:0000259" key="5">
    <source>
        <dbReference type="PROSITE" id="PS50137"/>
    </source>
</evidence>
<evidence type="ECO:0000256" key="1">
    <source>
        <dbReference type="ARBA" id="ARBA00022737"/>
    </source>
</evidence>
<dbReference type="FunFam" id="3.30.160.20:FF:000007">
    <property type="entry name" value="Double-stranded RNA-binding protein Staufen homolog 1"/>
    <property type="match status" value="2"/>
</dbReference>
<dbReference type="PANTHER" id="PTHR46054">
    <property type="entry name" value="MATERNAL EFFECT PROTEIN STAUFEN"/>
    <property type="match status" value="1"/>
</dbReference>
<evidence type="ECO:0000256" key="2">
    <source>
        <dbReference type="ARBA" id="ARBA00022884"/>
    </source>
</evidence>
<accession>A0A1I8GCQ0</accession>
<dbReference type="GO" id="GO:0010494">
    <property type="term" value="C:cytoplasmic stress granule"/>
    <property type="evidence" value="ECO:0007669"/>
    <property type="project" value="TreeGrafter"/>
</dbReference>
<evidence type="ECO:0000256" key="4">
    <source>
        <dbReference type="SAM" id="MobiDB-lite"/>
    </source>
</evidence>
<dbReference type="AlphaFoldDB" id="A0A1I8GCQ0"/>
<dbReference type="GO" id="GO:0008298">
    <property type="term" value="P:intracellular mRNA localization"/>
    <property type="evidence" value="ECO:0007669"/>
    <property type="project" value="TreeGrafter"/>
</dbReference>
<protein>
    <submittedName>
        <fullName evidence="7">DRBM domain-containing protein</fullName>
    </submittedName>
</protein>
<dbReference type="GO" id="GO:0035418">
    <property type="term" value="P:protein localization to synapse"/>
    <property type="evidence" value="ECO:0007669"/>
    <property type="project" value="TreeGrafter"/>
</dbReference>
<evidence type="ECO:0000313" key="7">
    <source>
        <dbReference type="WBParaSite" id="maker-uti_cns_0001496-snap-gene-0.10-mRNA-1"/>
    </source>
</evidence>
<keyword evidence="6" id="KW-1185">Reference proteome</keyword>
<name>A0A1I8GCQ0_9PLAT</name>
<dbReference type="Gene3D" id="3.30.160.20">
    <property type="match status" value="5"/>
</dbReference>
<dbReference type="SUPFAM" id="SSF54768">
    <property type="entry name" value="dsRNA-binding domain-like"/>
    <property type="match status" value="4"/>
</dbReference>
<dbReference type="Pfam" id="PF00035">
    <property type="entry name" value="dsrm"/>
    <property type="match status" value="3"/>
</dbReference>